<keyword evidence="5" id="KW-0808">Transferase</keyword>
<organism evidence="14 15">
    <name type="scientific">Nonomuraea spiralis</name>
    <dbReference type="NCBI Taxonomy" id="46182"/>
    <lineage>
        <taxon>Bacteria</taxon>
        <taxon>Bacillati</taxon>
        <taxon>Actinomycetota</taxon>
        <taxon>Actinomycetes</taxon>
        <taxon>Streptosporangiales</taxon>
        <taxon>Streptosporangiaceae</taxon>
        <taxon>Nonomuraea</taxon>
    </lineage>
</organism>
<keyword evidence="4" id="KW-0597">Phosphoprotein</keyword>
<evidence type="ECO:0000256" key="11">
    <source>
        <dbReference type="SAM" id="Phobius"/>
    </source>
</evidence>
<dbReference type="SMART" id="SM00388">
    <property type="entry name" value="HisKA"/>
    <property type="match status" value="1"/>
</dbReference>
<evidence type="ECO:0000256" key="3">
    <source>
        <dbReference type="ARBA" id="ARBA00012438"/>
    </source>
</evidence>
<dbReference type="Gene3D" id="1.10.287.130">
    <property type="match status" value="1"/>
</dbReference>
<dbReference type="Gene3D" id="6.10.340.10">
    <property type="match status" value="1"/>
</dbReference>
<evidence type="ECO:0000256" key="5">
    <source>
        <dbReference type="ARBA" id="ARBA00022679"/>
    </source>
</evidence>
<dbReference type="InterPro" id="IPR036097">
    <property type="entry name" value="HisK_dim/P_sf"/>
</dbReference>
<dbReference type="RefSeq" id="WP_189646048.1">
    <property type="nucleotide sequence ID" value="NZ_BMRC01000002.1"/>
</dbReference>
<keyword evidence="7 14" id="KW-0418">Kinase</keyword>
<dbReference type="PRINTS" id="PR00344">
    <property type="entry name" value="BCTRLSENSOR"/>
</dbReference>
<accession>A0ABV5IE63</accession>
<evidence type="ECO:0000256" key="4">
    <source>
        <dbReference type="ARBA" id="ARBA00022553"/>
    </source>
</evidence>
<dbReference type="SMART" id="SM00304">
    <property type="entry name" value="HAMP"/>
    <property type="match status" value="1"/>
</dbReference>
<evidence type="ECO:0000259" key="12">
    <source>
        <dbReference type="PROSITE" id="PS50109"/>
    </source>
</evidence>
<evidence type="ECO:0000256" key="7">
    <source>
        <dbReference type="ARBA" id="ARBA00022777"/>
    </source>
</evidence>
<evidence type="ECO:0000256" key="9">
    <source>
        <dbReference type="ARBA" id="ARBA00023012"/>
    </source>
</evidence>
<comment type="caution">
    <text evidence="14">The sequence shown here is derived from an EMBL/GenBank/DDBJ whole genome shotgun (WGS) entry which is preliminary data.</text>
</comment>
<dbReference type="PROSITE" id="PS50885">
    <property type="entry name" value="HAMP"/>
    <property type="match status" value="1"/>
</dbReference>
<feature type="transmembrane region" description="Helical" evidence="11">
    <location>
        <begin position="158"/>
        <end position="182"/>
    </location>
</feature>
<sequence length="451" mass="49099">MNVFRRWSVRRRLTLAALLCALAGYGATALFLTPIVRTMVTGFVTEEAARAARRIAFAVERDAPARLRPLSAVEGTDLVQVVDESGRIRQSSARLTGQPPLTSSAAAGEDVRLDTETCTNRVPGVRCLITVGFRAYVGGTRWMVYAYTPELPWYISPAYALTAALGVLLLSALTAFVAWLAVRKALAPVSAIKDELAEITATDLGRRVPRGAHRDELDDLARTVNDTLDRLEHAVEQQRRFASDASHDLRSPVAAMRTQVEEAMLAPEETDWLGTGERLLGSLDHLQSIVADLLTLARLEAGVPALREPVDLSGLVTDELRRRREGKRVEARLRLGVVVEGDALRLSRLLANLLDNAERHADTMITVTVGEQDGQAVLEVLDDGAGIVPDQREAVFRRFTRLAASRRRDAGGTGLGLSIAREIAEAHGGTLTIEPSERGARFVLQIPLISS</sequence>
<dbReference type="EC" id="2.7.13.3" evidence="3"/>
<evidence type="ECO:0000256" key="8">
    <source>
        <dbReference type="ARBA" id="ARBA00022989"/>
    </source>
</evidence>
<reference evidence="14 15" key="1">
    <citation type="submission" date="2024-09" db="EMBL/GenBank/DDBJ databases">
        <authorList>
            <person name="Sun Q."/>
            <person name="Mori K."/>
        </authorList>
    </citation>
    <scope>NUCLEOTIDE SEQUENCE [LARGE SCALE GENOMIC DNA]</scope>
    <source>
        <strain evidence="14 15">CCM 3426</strain>
    </source>
</reference>
<keyword evidence="8 11" id="KW-1133">Transmembrane helix</keyword>
<evidence type="ECO:0000256" key="2">
    <source>
        <dbReference type="ARBA" id="ARBA00004236"/>
    </source>
</evidence>
<evidence type="ECO:0000256" key="1">
    <source>
        <dbReference type="ARBA" id="ARBA00000085"/>
    </source>
</evidence>
<feature type="domain" description="HAMP" evidence="13">
    <location>
        <begin position="183"/>
        <end position="236"/>
    </location>
</feature>
<evidence type="ECO:0000313" key="14">
    <source>
        <dbReference type="EMBL" id="MFB9202839.1"/>
    </source>
</evidence>
<dbReference type="SUPFAM" id="SSF158472">
    <property type="entry name" value="HAMP domain-like"/>
    <property type="match status" value="1"/>
</dbReference>
<dbReference type="SMART" id="SM00387">
    <property type="entry name" value="HATPase_c"/>
    <property type="match status" value="1"/>
</dbReference>
<gene>
    <name evidence="14" type="ORF">ACFFV7_16695</name>
</gene>
<dbReference type="InterPro" id="IPR003661">
    <property type="entry name" value="HisK_dim/P_dom"/>
</dbReference>
<name>A0ABV5IE63_9ACTN</name>
<keyword evidence="6 11" id="KW-0812">Transmembrane</keyword>
<dbReference type="InterPro" id="IPR036890">
    <property type="entry name" value="HATPase_C_sf"/>
</dbReference>
<dbReference type="InterPro" id="IPR003660">
    <property type="entry name" value="HAMP_dom"/>
</dbReference>
<dbReference type="Proteomes" id="UP001589647">
    <property type="component" value="Unassembled WGS sequence"/>
</dbReference>
<proteinExistence type="predicted"/>
<dbReference type="PANTHER" id="PTHR45436">
    <property type="entry name" value="SENSOR HISTIDINE KINASE YKOH"/>
    <property type="match status" value="1"/>
</dbReference>
<dbReference type="CDD" id="cd00075">
    <property type="entry name" value="HATPase"/>
    <property type="match status" value="1"/>
</dbReference>
<evidence type="ECO:0000256" key="10">
    <source>
        <dbReference type="ARBA" id="ARBA00023136"/>
    </source>
</evidence>
<feature type="domain" description="Histidine kinase" evidence="12">
    <location>
        <begin position="244"/>
        <end position="450"/>
    </location>
</feature>
<evidence type="ECO:0000256" key="6">
    <source>
        <dbReference type="ARBA" id="ARBA00022692"/>
    </source>
</evidence>
<dbReference type="SUPFAM" id="SSF47384">
    <property type="entry name" value="Homodimeric domain of signal transducing histidine kinase"/>
    <property type="match status" value="1"/>
</dbReference>
<protein>
    <recommendedName>
        <fullName evidence="3">histidine kinase</fullName>
        <ecNumber evidence="3">2.7.13.3</ecNumber>
    </recommendedName>
</protein>
<dbReference type="InterPro" id="IPR005467">
    <property type="entry name" value="His_kinase_dom"/>
</dbReference>
<dbReference type="Pfam" id="PF00672">
    <property type="entry name" value="HAMP"/>
    <property type="match status" value="1"/>
</dbReference>
<dbReference type="CDD" id="cd00082">
    <property type="entry name" value="HisKA"/>
    <property type="match status" value="1"/>
</dbReference>
<keyword evidence="15" id="KW-1185">Reference proteome</keyword>
<dbReference type="Gene3D" id="3.30.565.10">
    <property type="entry name" value="Histidine kinase-like ATPase, C-terminal domain"/>
    <property type="match status" value="1"/>
</dbReference>
<dbReference type="EMBL" id="JBHMEI010000013">
    <property type="protein sequence ID" value="MFB9202839.1"/>
    <property type="molecule type" value="Genomic_DNA"/>
</dbReference>
<dbReference type="InterPro" id="IPR004358">
    <property type="entry name" value="Sig_transdc_His_kin-like_C"/>
</dbReference>
<dbReference type="InterPro" id="IPR003594">
    <property type="entry name" value="HATPase_dom"/>
</dbReference>
<dbReference type="PANTHER" id="PTHR45436:SF5">
    <property type="entry name" value="SENSOR HISTIDINE KINASE TRCS"/>
    <property type="match status" value="1"/>
</dbReference>
<dbReference type="SUPFAM" id="SSF55874">
    <property type="entry name" value="ATPase domain of HSP90 chaperone/DNA topoisomerase II/histidine kinase"/>
    <property type="match status" value="1"/>
</dbReference>
<keyword evidence="9" id="KW-0902">Two-component regulatory system</keyword>
<dbReference type="Pfam" id="PF02518">
    <property type="entry name" value="HATPase_c"/>
    <property type="match status" value="1"/>
</dbReference>
<evidence type="ECO:0000259" key="13">
    <source>
        <dbReference type="PROSITE" id="PS50885"/>
    </source>
</evidence>
<dbReference type="InterPro" id="IPR050428">
    <property type="entry name" value="TCS_sensor_his_kinase"/>
</dbReference>
<comment type="subcellular location">
    <subcellularLocation>
        <location evidence="2">Cell membrane</location>
    </subcellularLocation>
</comment>
<dbReference type="GO" id="GO:0016301">
    <property type="term" value="F:kinase activity"/>
    <property type="evidence" value="ECO:0007669"/>
    <property type="project" value="UniProtKB-KW"/>
</dbReference>
<evidence type="ECO:0000313" key="15">
    <source>
        <dbReference type="Proteomes" id="UP001589647"/>
    </source>
</evidence>
<dbReference type="PROSITE" id="PS50109">
    <property type="entry name" value="HIS_KIN"/>
    <property type="match status" value="1"/>
</dbReference>
<comment type="catalytic activity">
    <reaction evidence="1">
        <text>ATP + protein L-histidine = ADP + protein N-phospho-L-histidine.</text>
        <dbReference type="EC" id="2.7.13.3"/>
    </reaction>
</comment>
<dbReference type="Pfam" id="PF00512">
    <property type="entry name" value="HisKA"/>
    <property type="match status" value="1"/>
</dbReference>
<keyword evidence="10 11" id="KW-0472">Membrane</keyword>